<dbReference type="AlphaFoldDB" id="A0ABD0LHK6"/>
<dbReference type="Proteomes" id="UP001519460">
    <property type="component" value="Unassembled WGS sequence"/>
</dbReference>
<sequence>MKTFQRSLQQATTQFTDGVHPTRIQESEAVLSVTLVYSKQQTEEWVIVNRIGFAGTAKAMQTEGRQDQFKLLPRGGVAAQMSCCSGSSQKTVPKTEDCLAFCMLPLPVQTGLPVHVNGHFALDQEARRGLWDNEGDARTKWNKAIVLQVVVPAYITAIKHVKNVWFPANRPADIMALQRYHALFPDLQNAPSKRPWALLMKELYKQVAEMPLFPVVQNDKTIITWASVVKTDGFPGYFCNTTDFFKSIVDVSRRGQNVVLSGGVQTASHQSGSEKVVKEMELRFIKLLKDLNMHVIHTPYSVMKNFLDSGVDKVQEVCPATLITFLKSASSPQEDGCRIGSLPTPVSETPFKDAPNIQLFLKFARLDKEFSDKLEGLPLCLRQSGQLTFFEKIEDTLKRPVASKFLHLLSGSPDMFLHERVYGYFLPVPEKIGEMVQEMNIDMLARMLPATVSVSVYRTGKPCPFFARQSSLPRVAEEHMDIF</sequence>
<organism evidence="1 2">
    <name type="scientific">Batillaria attramentaria</name>
    <dbReference type="NCBI Taxonomy" id="370345"/>
    <lineage>
        <taxon>Eukaryota</taxon>
        <taxon>Metazoa</taxon>
        <taxon>Spiralia</taxon>
        <taxon>Lophotrochozoa</taxon>
        <taxon>Mollusca</taxon>
        <taxon>Gastropoda</taxon>
        <taxon>Caenogastropoda</taxon>
        <taxon>Sorbeoconcha</taxon>
        <taxon>Cerithioidea</taxon>
        <taxon>Batillariidae</taxon>
        <taxon>Batillaria</taxon>
    </lineage>
</organism>
<dbReference type="InterPro" id="IPR052972">
    <property type="entry name" value="Sacsin_chaperone_reg"/>
</dbReference>
<dbReference type="EMBL" id="JACVVK020000047">
    <property type="protein sequence ID" value="KAK7498965.1"/>
    <property type="molecule type" value="Genomic_DNA"/>
</dbReference>
<dbReference type="PANTHER" id="PTHR15600:SF42">
    <property type="entry name" value="SACSIN"/>
    <property type="match status" value="1"/>
</dbReference>
<evidence type="ECO:0000313" key="1">
    <source>
        <dbReference type="EMBL" id="KAK7498965.1"/>
    </source>
</evidence>
<accession>A0ABD0LHK6</accession>
<gene>
    <name evidence="1" type="ORF">BaRGS_00009774</name>
</gene>
<reference evidence="1 2" key="1">
    <citation type="journal article" date="2023" name="Sci. Data">
        <title>Genome assembly of the Korean intertidal mud-creeper Batillaria attramentaria.</title>
        <authorList>
            <person name="Patra A.K."/>
            <person name="Ho P.T."/>
            <person name="Jun S."/>
            <person name="Lee S.J."/>
            <person name="Kim Y."/>
            <person name="Won Y.J."/>
        </authorList>
    </citation>
    <scope>NUCLEOTIDE SEQUENCE [LARGE SCALE GENOMIC DNA]</scope>
    <source>
        <strain evidence="1">Wonlab-2016</strain>
    </source>
</reference>
<evidence type="ECO:0000313" key="2">
    <source>
        <dbReference type="Proteomes" id="UP001519460"/>
    </source>
</evidence>
<keyword evidence="2" id="KW-1185">Reference proteome</keyword>
<proteinExistence type="predicted"/>
<protein>
    <submittedName>
        <fullName evidence="1">Uncharacterized protein</fullName>
    </submittedName>
</protein>
<comment type="caution">
    <text evidence="1">The sequence shown here is derived from an EMBL/GenBank/DDBJ whole genome shotgun (WGS) entry which is preliminary data.</text>
</comment>
<dbReference type="PANTHER" id="PTHR15600">
    <property type="entry name" value="SACSIN"/>
    <property type="match status" value="1"/>
</dbReference>
<name>A0ABD0LHK6_9CAEN</name>